<accession>A0A853F1Q2</accession>
<organism evidence="2 3">
    <name type="scientific">Candidatus Thiodubiliella endoseptemdiera</name>
    <dbReference type="NCBI Taxonomy" id="2738886"/>
    <lineage>
        <taxon>Bacteria</taxon>
        <taxon>Pseudomonadati</taxon>
        <taxon>Pseudomonadota</taxon>
        <taxon>Gammaproteobacteria</taxon>
        <taxon>Candidatus Pseudothioglobaceae</taxon>
        <taxon>Candidatus Thiodubiliella</taxon>
    </lineage>
</organism>
<reference evidence="2 3" key="1">
    <citation type="submission" date="2020-05" db="EMBL/GenBank/DDBJ databases">
        <title>Horizontal transmission and recombination maintain forever young bacterial symbiont genomes.</title>
        <authorList>
            <person name="Russell S.L."/>
            <person name="Pepper-Tunick E."/>
            <person name="Svedberg J."/>
            <person name="Byrne A."/>
            <person name="Ruelas Castillo J."/>
            <person name="Vollmers C."/>
            <person name="Beinart R.A."/>
            <person name="Corbett-Detig R."/>
        </authorList>
    </citation>
    <scope>NUCLEOTIDE SEQUENCE [LARGE SCALE GENOMIC DNA]</scope>
    <source>
        <strain evidence="2">455</strain>
    </source>
</reference>
<dbReference type="AlphaFoldDB" id="A0A853F1Q2"/>
<evidence type="ECO:0000313" key="2">
    <source>
        <dbReference type="EMBL" id="NYT27438.1"/>
    </source>
</evidence>
<dbReference type="EMBL" id="JACCHT010000001">
    <property type="protein sequence ID" value="NYT27438.1"/>
    <property type="molecule type" value="Genomic_DNA"/>
</dbReference>
<evidence type="ECO:0000313" key="3">
    <source>
        <dbReference type="Proteomes" id="UP000568751"/>
    </source>
</evidence>
<comment type="caution">
    <text evidence="2">The sequence shown here is derived from an EMBL/GenBank/DDBJ whole genome shotgun (WGS) entry which is preliminary data.</text>
</comment>
<feature type="compositionally biased region" description="Polar residues" evidence="1">
    <location>
        <begin position="52"/>
        <end position="65"/>
    </location>
</feature>
<dbReference type="Proteomes" id="UP000568751">
    <property type="component" value="Unassembled WGS sequence"/>
</dbReference>
<protein>
    <submittedName>
        <fullName evidence="2">Uncharacterized protein</fullName>
    </submittedName>
</protein>
<evidence type="ECO:0000256" key="1">
    <source>
        <dbReference type="SAM" id="MobiDB-lite"/>
    </source>
</evidence>
<feature type="region of interest" description="Disordered" evidence="1">
    <location>
        <begin position="30"/>
        <end position="69"/>
    </location>
</feature>
<sequence>MKVVKTVKGTTITSGLPAVSADPRDLGTRTFLSPSEISRWGKNQKGVEASKGKNSTITPDNSNLKFPTPTPIPPIHGLFKRFQWKNPLLRRAMLSA</sequence>
<name>A0A853F1Q2_9GAMM</name>
<proteinExistence type="predicted"/>
<gene>
    <name evidence="2" type="ORF">H0A76_05780</name>
</gene>